<keyword evidence="3" id="KW-1185">Reference proteome</keyword>
<accession>A0A7R8YZD1</accession>
<feature type="region of interest" description="Disordered" evidence="1">
    <location>
        <begin position="1"/>
        <end position="52"/>
    </location>
</feature>
<evidence type="ECO:0000256" key="1">
    <source>
        <dbReference type="SAM" id="MobiDB-lite"/>
    </source>
</evidence>
<evidence type="ECO:0000313" key="2">
    <source>
        <dbReference type="EMBL" id="CAD7090366.1"/>
    </source>
</evidence>
<proteinExistence type="predicted"/>
<name>A0A7R8YZD1_HERIL</name>
<reference evidence="2 3" key="1">
    <citation type="submission" date="2020-11" db="EMBL/GenBank/DDBJ databases">
        <authorList>
            <person name="Wallbank WR R."/>
            <person name="Pardo Diaz C."/>
            <person name="Kozak K."/>
            <person name="Martin S."/>
            <person name="Jiggins C."/>
            <person name="Moest M."/>
            <person name="Warren A I."/>
            <person name="Generalovic N T."/>
            <person name="Byers J.R.P. K."/>
            <person name="Montejo-Kovacevich G."/>
            <person name="Yen C E."/>
        </authorList>
    </citation>
    <scope>NUCLEOTIDE SEQUENCE [LARGE SCALE GENOMIC DNA]</scope>
</reference>
<gene>
    <name evidence="2" type="ORF">HERILL_LOCUS12852</name>
</gene>
<dbReference type="EMBL" id="LR899013">
    <property type="protein sequence ID" value="CAD7090366.1"/>
    <property type="molecule type" value="Genomic_DNA"/>
</dbReference>
<protein>
    <submittedName>
        <fullName evidence="2">Uncharacterized protein</fullName>
    </submittedName>
</protein>
<dbReference type="Proteomes" id="UP000594454">
    <property type="component" value="Chromosome 5"/>
</dbReference>
<sequence length="88" mass="9339">MPKCKGPDALDDEPKTKPKNGLKATEPDLPKTASAPQTTALAARPPPEPLHAGCIRNARKQEITRRPGCRNFAAALCTCVCAAVMAKM</sequence>
<evidence type="ECO:0000313" key="3">
    <source>
        <dbReference type="Proteomes" id="UP000594454"/>
    </source>
</evidence>
<dbReference type="AlphaFoldDB" id="A0A7R8YZD1"/>
<dbReference type="InParanoid" id="A0A7R8YZD1"/>
<feature type="compositionally biased region" description="Basic and acidic residues" evidence="1">
    <location>
        <begin position="1"/>
        <end position="16"/>
    </location>
</feature>
<organism evidence="2 3">
    <name type="scientific">Hermetia illucens</name>
    <name type="common">Black soldier fly</name>
    <dbReference type="NCBI Taxonomy" id="343691"/>
    <lineage>
        <taxon>Eukaryota</taxon>
        <taxon>Metazoa</taxon>
        <taxon>Ecdysozoa</taxon>
        <taxon>Arthropoda</taxon>
        <taxon>Hexapoda</taxon>
        <taxon>Insecta</taxon>
        <taxon>Pterygota</taxon>
        <taxon>Neoptera</taxon>
        <taxon>Endopterygota</taxon>
        <taxon>Diptera</taxon>
        <taxon>Brachycera</taxon>
        <taxon>Stratiomyomorpha</taxon>
        <taxon>Stratiomyidae</taxon>
        <taxon>Hermetiinae</taxon>
        <taxon>Hermetia</taxon>
    </lineage>
</organism>